<dbReference type="VEuPathDB" id="FungiDB:H310_01251"/>
<name>A0A3R6VDI9_9STRA</name>
<sequence>MELHNVHLTSFSPNVIVHLDTTLYLRISRKSIQLLFPRLLNDEPLIQRLIGKELHLPTQLRFIFDHKGIVQELGTHVNTTFALVNLFGSVEDTLSVIGGFQMTESAEIVAAKNVKKVPDDKLELRRLQSKMNQRRYRAEQLELMERLNGAVSNLTTDVARLEGRVGSLRVSVPKNLRSFDPEHNIAKEYFRLFAQGFTKRSTDPLHSHQRDFVCSVMHSDLEFMNANGLGKLFTQWDLYTTMFQSILVSWDRSCVVTCHPQVMLEGQAVMHLRISRRTIEALFPHLLHNEPIVQKLIGRVLALPVLCQFTFDAAFKIKKINTFASAVVALMDLLNSAEDTAIVVEGCLVKDNAELVPVTIGSRD</sequence>
<reference evidence="1 2" key="1">
    <citation type="submission" date="2018-08" db="EMBL/GenBank/DDBJ databases">
        <title>Aphanomyces genome sequencing and annotation.</title>
        <authorList>
            <person name="Minardi D."/>
            <person name="Oidtmann B."/>
            <person name="Van Der Giezen M."/>
            <person name="Studholme D.J."/>
        </authorList>
    </citation>
    <scope>NUCLEOTIDE SEQUENCE [LARGE SCALE GENOMIC DNA]</scope>
    <source>
        <strain evidence="1 2">NJM0002</strain>
    </source>
</reference>
<keyword evidence="2" id="KW-1185">Reference proteome</keyword>
<evidence type="ECO:0000313" key="2">
    <source>
        <dbReference type="Proteomes" id="UP000285060"/>
    </source>
</evidence>
<dbReference type="AlphaFoldDB" id="A0A3R6VDI9"/>
<dbReference type="VEuPathDB" id="FungiDB:H310_01252"/>
<proteinExistence type="predicted"/>
<accession>A0A3R6VDI9</accession>
<organism evidence="1 2">
    <name type="scientific">Aphanomyces invadans</name>
    <dbReference type="NCBI Taxonomy" id="157072"/>
    <lineage>
        <taxon>Eukaryota</taxon>
        <taxon>Sar</taxon>
        <taxon>Stramenopiles</taxon>
        <taxon>Oomycota</taxon>
        <taxon>Saprolegniomycetes</taxon>
        <taxon>Saprolegniales</taxon>
        <taxon>Verrucalvaceae</taxon>
        <taxon>Aphanomyces</taxon>
    </lineage>
</organism>
<dbReference type="EMBL" id="QUSY01003728">
    <property type="protein sequence ID" value="RHY16459.1"/>
    <property type="molecule type" value="Genomic_DNA"/>
</dbReference>
<protein>
    <submittedName>
        <fullName evidence="1">Uncharacterized protein</fullName>
    </submittedName>
</protein>
<comment type="caution">
    <text evidence="1">The sequence shown here is derived from an EMBL/GenBank/DDBJ whole genome shotgun (WGS) entry which is preliminary data.</text>
</comment>
<gene>
    <name evidence="1" type="ORF">DYB32_010642</name>
</gene>
<dbReference type="Proteomes" id="UP000285060">
    <property type="component" value="Unassembled WGS sequence"/>
</dbReference>
<evidence type="ECO:0000313" key="1">
    <source>
        <dbReference type="EMBL" id="RHY16459.1"/>
    </source>
</evidence>